<evidence type="ECO:0000256" key="2">
    <source>
        <dbReference type="ARBA" id="ARBA00022670"/>
    </source>
</evidence>
<keyword evidence="10" id="KW-0812">Transmembrane</keyword>
<dbReference type="Gene3D" id="1.10.3810.10">
    <property type="entry name" value="Biosynthetic peptidoglycan transglycosylase-like"/>
    <property type="match status" value="1"/>
</dbReference>
<feature type="region of interest" description="Disordered" evidence="9">
    <location>
        <begin position="1"/>
        <end position="238"/>
    </location>
</feature>
<comment type="catalytic activity">
    <reaction evidence="7">
        <text>Preferential cleavage: (Ac)2-L-Lys-D-Ala-|-D-Ala. Also transpeptidation of peptidyl-alanyl moieties that are N-acyl substituents of D-alanine.</text>
        <dbReference type="EC" id="3.4.16.4"/>
    </reaction>
</comment>
<dbReference type="InterPro" id="IPR001460">
    <property type="entry name" value="PCN-bd_Tpept"/>
</dbReference>
<reference evidence="13 14" key="1">
    <citation type="journal article" date="2019" name="Int. J. Syst. Evol. Microbiol.">
        <title>The Global Catalogue of Microorganisms (GCM) 10K type strain sequencing project: providing services to taxonomists for standard genome sequencing and annotation.</title>
        <authorList>
            <consortium name="The Broad Institute Genomics Platform"/>
            <consortium name="The Broad Institute Genome Sequencing Center for Infectious Disease"/>
            <person name="Wu L."/>
            <person name="Ma J."/>
        </authorList>
    </citation>
    <scope>NUCLEOTIDE SEQUENCE [LARGE SCALE GENOMIC DNA]</scope>
    <source>
        <strain evidence="13 14">JCM 3106</strain>
    </source>
</reference>
<dbReference type="PANTHER" id="PTHR32282:SF34">
    <property type="entry name" value="PENICILLIN-BINDING PROTEIN 1A"/>
    <property type="match status" value="1"/>
</dbReference>
<name>A0ABN3XVS7_9ACTN</name>
<keyword evidence="2" id="KW-0645">Protease</keyword>
<organism evidence="13 14">
    <name type="scientific">Streptosporangium longisporum</name>
    <dbReference type="NCBI Taxonomy" id="46187"/>
    <lineage>
        <taxon>Bacteria</taxon>
        <taxon>Bacillati</taxon>
        <taxon>Actinomycetota</taxon>
        <taxon>Actinomycetes</taxon>
        <taxon>Streptosporangiales</taxon>
        <taxon>Streptosporangiaceae</taxon>
        <taxon>Streptosporangium</taxon>
    </lineage>
</organism>
<keyword evidence="6" id="KW-0511">Multifunctional enzyme</keyword>
<evidence type="ECO:0000256" key="5">
    <source>
        <dbReference type="ARBA" id="ARBA00022801"/>
    </source>
</evidence>
<keyword evidence="4" id="KW-0808">Transferase</keyword>
<evidence type="ECO:0000256" key="4">
    <source>
        <dbReference type="ARBA" id="ARBA00022679"/>
    </source>
</evidence>
<evidence type="ECO:0000313" key="14">
    <source>
        <dbReference type="Proteomes" id="UP001499930"/>
    </source>
</evidence>
<dbReference type="InterPro" id="IPR050396">
    <property type="entry name" value="Glycosyltr_51/Transpeptidase"/>
</dbReference>
<feature type="compositionally biased region" description="Basic and acidic residues" evidence="9">
    <location>
        <begin position="7"/>
        <end position="17"/>
    </location>
</feature>
<evidence type="ECO:0000256" key="8">
    <source>
        <dbReference type="ARBA" id="ARBA00049902"/>
    </source>
</evidence>
<dbReference type="PANTHER" id="PTHR32282">
    <property type="entry name" value="BINDING PROTEIN TRANSPEPTIDASE, PUTATIVE-RELATED"/>
    <property type="match status" value="1"/>
</dbReference>
<gene>
    <name evidence="13" type="ORF">GCM10017559_23260</name>
</gene>
<dbReference type="Gene3D" id="3.40.710.10">
    <property type="entry name" value="DD-peptidase/beta-lactamase superfamily"/>
    <property type="match status" value="1"/>
</dbReference>
<dbReference type="SUPFAM" id="SSF56601">
    <property type="entry name" value="beta-lactamase/transpeptidase-like"/>
    <property type="match status" value="1"/>
</dbReference>
<feature type="region of interest" description="Disordered" evidence="9">
    <location>
        <begin position="890"/>
        <end position="1009"/>
    </location>
</feature>
<feature type="compositionally biased region" description="Pro residues" evidence="9">
    <location>
        <begin position="57"/>
        <end position="73"/>
    </location>
</feature>
<feature type="compositionally biased region" description="Basic and acidic residues" evidence="9">
    <location>
        <begin position="149"/>
        <end position="159"/>
    </location>
</feature>
<feature type="compositionally biased region" description="Low complexity" evidence="9">
    <location>
        <begin position="993"/>
        <end position="1003"/>
    </location>
</feature>
<feature type="domain" description="Penicillin-binding protein transpeptidase" evidence="11">
    <location>
        <begin position="570"/>
        <end position="816"/>
    </location>
</feature>
<evidence type="ECO:0008006" key="15">
    <source>
        <dbReference type="Google" id="ProtNLM"/>
    </source>
</evidence>
<feature type="domain" description="Glycosyl transferase family 51" evidence="12">
    <location>
        <begin position="299"/>
        <end position="474"/>
    </location>
</feature>
<accession>A0ABN3XVS7</accession>
<evidence type="ECO:0000313" key="13">
    <source>
        <dbReference type="EMBL" id="GAA3001517.1"/>
    </source>
</evidence>
<protein>
    <recommendedName>
        <fullName evidence="15">Penicillin-insensitive transglycosylase</fullName>
    </recommendedName>
</protein>
<dbReference type="InterPro" id="IPR012338">
    <property type="entry name" value="Beta-lactam/transpept-like"/>
</dbReference>
<keyword evidence="14" id="KW-1185">Reference proteome</keyword>
<dbReference type="InterPro" id="IPR001264">
    <property type="entry name" value="Glyco_trans_51"/>
</dbReference>
<evidence type="ECO:0000256" key="3">
    <source>
        <dbReference type="ARBA" id="ARBA00022676"/>
    </source>
</evidence>
<feature type="compositionally biased region" description="Gly residues" evidence="9">
    <location>
        <begin position="212"/>
        <end position="230"/>
    </location>
</feature>
<feature type="compositionally biased region" description="Low complexity" evidence="9">
    <location>
        <begin position="86"/>
        <end position="143"/>
    </location>
</feature>
<proteinExistence type="predicted"/>
<comment type="caution">
    <text evidence="13">The sequence shown here is derived from an EMBL/GenBank/DDBJ whole genome shotgun (WGS) entry which is preliminary data.</text>
</comment>
<dbReference type="SUPFAM" id="SSF53955">
    <property type="entry name" value="Lysozyme-like"/>
    <property type="match status" value="1"/>
</dbReference>
<dbReference type="EMBL" id="BAAAWD010000006">
    <property type="protein sequence ID" value="GAA3001517.1"/>
    <property type="molecule type" value="Genomic_DNA"/>
</dbReference>
<keyword evidence="5" id="KW-0378">Hydrolase</keyword>
<feature type="compositionally biased region" description="Gly residues" evidence="9">
    <location>
        <begin position="957"/>
        <end position="973"/>
    </location>
</feature>
<dbReference type="InterPro" id="IPR036950">
    <property type="entry name" value="PBP_transglycosylase"/>
</dbReference>
<dbReference type="Proteomes" id="UP001499930">
    <property type="component" value="Unassembled WGS sequence"/>
</dbReference>
<evidence type="ECO:0000256" key="6">
    <source>
        <dbReference type="ARBA" id="ARBA00023268"/>
    </source>
</evidence>
<keyword evidence="10" id="KW-0472">Membrane</keyword>
<comment type="catalytic activity">
    <reaction evidence="8">
        <text>[GlcNAc-(1-&gt;4)-Mur2Ac(oyl-L-Ala-gamma-D-Glu-L-Lys-D-Ala-D-Ala)](n)-di-trans,octa-cis-undecaprenyl diphosphate + beta-D-GlcNAc-(1-&gt;4)-Mur2Ac(oyl-L-Ala-gamma-D-Glu-L-Lys-D-Ala-D-Ala)-di-trans,octa-cis-undecaprenyl diphosphate = [GlcNAc-(1-&gt;4)-Mur2Ac(oyl-L-Ala-gamma-D-Glu-L-Lys-D-Ala-D-Ala)](n+1)-di-trans,octa-cis-undecaprenyl diphosphate + di-trans,octa-cis-undecaprenyl diphosphate + H(+)</text>
        <dbReference type="Rhea" id="RHEA:23708"/>
        <dbReference type="Rhea" id="RHEA-COMP:9602"/>
        <dbReference type="Rhea" id="RHEA-COMP:9603"/>
        <dbReference type="ChEBI" id="CHEBI:15378"/>
        <dbReference type="ChEBI" id="CHEBI:58405"/>
        <dbReference type="ChEBI" id="CHEBI:60033"/>
        <dbReference type="ChEBI" id="CHEBI:78435"/>
        <dbReference type="EC" id="2.4.99.28"/>
    </reaction>
</comment>
<feature type="transmembrane region" description="Helical" evidence="10">
    <location>
        <begin position="250"/>
        <end position="273"/>
    </location>
</feature>
<evidence type="ECO:0000259" key="12">
    <source>
        <dbReference type="Pfam" id="PF00912"/>
    </source>
</evidence>
<evidence type="ECO:0000256" key="9">
    <source>
        <dbReference type="SAM" id="MobiDB-lite"/>
    </source>
</evidence>
<dbReference type="InterPro" id="IPR023346">
    <property type="entry name" value="Lysozyme-like_dom_sf"/>
</dbReference>
<evidence type="ECO:0000259" key="11">
    <source>
        <dbReference type="Pfam" id="PF00905"/>
    </source>
</evidence>
<feature type="compositionally biased region" description="Acidic residues" evidence="9">
    <location>
        <begin position="917"/>
        <end position="928"/>
    </location>
</feature>
<dbReference type="Pfam" id="PF00905">
    <property type="entry name" value="Transpeptidase"/>
    <property type="match status" value="1"/>
</dbReference>
<keyword evidence="3" id="KW-0328">Glycosyltransferase</keyword>
<evidence type="ECO:0000256" key="10">
    <source>
        <dbReference type="SAM" id="Phobius"/>
    </source>
</evidence>
<keyword evidence="1" id="KW-0121">Carboxypeptidase</keyword>
<feature type="compositionally biased region" description="Low complexity" evidence="9">
    <location>
        <begin position="196"/>
        <end position="211"/>
    </location>
</feature>
<dbReference type="Pfam" id="PF00912">
    <property type="entry name" value="Transgly"/>
    <property type="match status" value="1"/>
</dbReference>
<evidence type="ECO:0000256" key="7">
    <source>
        <dbReference type="ARBA" id="ARBA00034000"/>
    </source>
</evidence>
<sequence>MSYSHSNDPEPNGRPEGAEGSARQGRRRRSGQGAAPRAVPPSQNAQTSGGGWDPSRQPQPGPAQSPASPPRHPGSPQGVGADPRTAMMPQPGGMPYPGGAPHGAPVAPHGAPRPGGAVPRQEQAGHGAGPAQGPAQGPTAGQARTGSGDPRRSETDPTGRRGAAAFEDTQSMMAAQAAGGRPGAGEGGGRRRRGRAAGAAATSAPGGPAASGPGGPAGPGGPGGPGGHGPGDGEEDAPKKKRWTRFLPNWKILMASFVVVTAGVFGMIAVAYAGTPVPTAKGSVNDRASVIYYGDNKTVLARLGVRRTPVEIDKIPRHVQDAVIALENQSFRTDSGIDPYGMARSVWSTVSGTQLQGASTITQQMARAYYEGLNQEVSVQRKIKEIFVAVKISKELPKDEILERYLNTIYFGRGANGIQAAAQQFFDKDVDELTVQEGAYLAGHIQNPDAFDIQEKAGKYAATKERYEIALRNMAEMDPAKYGKYVGKPFEDLKFAKYKISEPFKGLQGYMLDIVLRELDVRGLKREDLETGGYKVYTTFDKKLMDEAQKAVKARTAGLDPTIHATMASVNPKNGRVLAFYSGDDFIRYSVNRAFDTTKQAASAFKPYVLAAWLESGKSLNSYVDGKPTIEMPGTRPISNSGNQAFGPINMVKAMASSVNTVFVQMGEAVTLKEVARIATEAGVGERAKLNPIYEGMNGVDYAIEKQKYQVTIGSASVTAVEQAAGYSIFANEGKHVDWHTVVKVVAPSGAVEYPELAVQKTVITPESAADATVALQAVVKSGTGTAANIGTRPVAGKTGTNNGYKDAWFVGYTPQLVTAVGMAKDVPYNRAGTRRYKVNKYGLPSKKIPNEKILWKEEPMPSFIGGGGTPTQIWHDFMQAATAKHEVVPFPPRADSGIQNNLATPTPTPSPTPTTEENEPFPEENGDENNWPDGGDETQTPDGECLPWDGSCDVGQDGGGDGGGGDGGGGDGGGEDDLGNQQPEGVFGQNGTPAAATAPVPAQNGRRP</sequence>
<evidence type="ECO:0000256" key="1">
    <source>
        <dbReference type="ARBA" id="ARBA00022645"/>
    </source>
</evidence>
<keyword evidence="10" id="KW-1133">Transmembrane helix</keyword>